<dbReference type="GO" id="GO:0005886">
    <property type="term" value="C:plasma membrane"/>
    <property type="evidence" value="ECO:0007669"/>
    <property type="project" value="UniProtKB-SubCell"/>
</dbReference>
<dbReference type="InterPro" id="IPR036259">
    <property type="entry name" value="MFS_trans_sf"/>
</dbReference>
<keyword evidence="3" id="KW-1133">Transmembrane helix</keyword>
<protein>
    <submittedName>
        <fullName evidence="4">Major facilitator superfamily nitrite extrusion protein</fullName>
    </submittedName>
</protein>
<keyword evidence="3" id="KW-0812">Transmembrane</keyword>
<keyword evidence="2" id="KW-0997">Cell inner membrane</keyword>
<dbReference type="AlphaFoldDB" id="A0A447U201"/>
<organism evidence="4 5">
    <name type="scientific">Salmonella enterica I</name>
    <dbReference type="NCBI Taxonomy" id="59201"/>
    <lineage>
        <taxon>Bacteria</taxon>
        <taxon>Pseudomonadati</taxon>
        <taxon>Pseudomonadota</taxon>
        <taxon>Gammaproteobacteria</taxon>
        <taxon>Enterobacterales</taxon>
        <taxon>Enterobacteriaceae</taxon>
        <taxon>Salmonella</taxon>
    </lineage>
</organism>
<proteinExistence type="predicted"/>
<evidence type="ECO:0000313" key="4">
    <source>
        <dbReference type="EMBL" id="VEB58724.1"/>
    </source>
</evidence>
<dbReference type="Proteomes" id="UP000269208">
    <property type="component" value="Chromosome"/>
</dbReference>
<name>A0A447U201_SALET</name>
<accession>A0A447U201</accession>
<keyword evidence="3" id="KW-0472">Membrane</keyword>
<evidence type="ECO:0000256" key="2">
    <source>
        <dbReference type="ARBA" id="ARBA00022519"/>
    </source>
</evidence>
<gene>
    <name evidence="4" type="primary">narK_3</name>
    <name evidence="4" type="ORF">NCTC6754_05552</name>
</gene>
<reference evidence="4 5" key="1">
    <citation type="submission" date="2018-12" db="EMBL/GenBank/DDBJ databases">
        <authorList>
            <consortium name="Pathogen Informatics"/>
        </authorList>
    </citation>
    <scope>NUCLEOTIDE SEQUENCE [LARGE SCALE GENOMIC DNA]</scope>
    <source>
        <strain evidence="4 5">NCTC6754</strain>
    </source>
</reference>
<evidence type="ECO:0000256" key="1">
    <source>
        <dbReference type="ARBA" id="ARBA00004429"/>
    </source>
</evidence>
<dbReference type="EMBL" id="LR134190">
    <property type="protein sequence ID" value="VEB58724.1"/>
    <property type="molecule type" value="Genomic_DNA"/>
</dbReference>
<evidence type="ECO:0000313" key="5">
    <source>
        <dbReference type="Proteomes" id="UP000269208"/>
    </source>
</evidence>
<keyword evidence="2" id="KW-1003">Cell membrane</keyword>
<evidence type="ECO:0000256" key="3">
    <source>
        <dbReference type="SAM" id="Phobius"/>
    </source>
</evidence>
<feature type="transmembrane region" description="Helical" evidence="3">
    <location>
        <begin position="28"/>
        <end position="47"/>
    </location>
</feature>
<sequence>MRFSVRLSARWRVRQAAQFSDRLGGTRVTLINFVLMAIFSGLLFLTLPTGGVWR</sequence>
<dbReference type="Gene3D" id="1.20.1250.20">
    <property type="entry name" value="MFS general substrate transporter like domains"/>
    <property type="match status" value="1"/>
</dbReference>
<comment type="subcellular location">
    <subcellularLocation>
        <location evidence="1">Cell inner membrane</location>
        <topology evidence="1">Multi-pass membrane protein</topology>
    </subcellularLocation>
</comment>